<proteinExistence type="inferred from homology"/>
<name>Q3S3S2_HELPX</name>
<dbReference type="Gene3D" id="1.10.1020.10">
    <property type="entry name" value="Adenine-specific Methyltransferase, Domain 2"/>
    <property type="match status" value="1"/>
</dbReference>
<evidence type="ECO:0000313" key="7">
    <source>
        <dbReference type="EMBL" id="AAZ92568.1"/>
    </source>
</evidence>
<dbReference type="PANTHER" id="PTHR30481:SF3">
    <property type="entry name" value="DNA ADENINE METHYLASE"/>
    <property type="match status" value="1"/>
</dbReference>
<evidence type="ECO:0000256" key="6">
    <source>
        <dbReference type="ARBA" id="ARBA00047942"/>
    </source>
</evidence>
<evidence type="ECO:0000256" key="4">
    <source>
        <dbReference type="ARBA" id="ARBA00022679"/>
    </source>
</evidence>
<organism evidence="7">
    <name type="scientific">Helicobacter pylori</name>
    <name type="common">Campylobacter pylori</name>
    <dbReference type="NCBI Taxonomy" id="210"/>
    <lineage>
        <taxon>Bacteria</taxon>
        <taxon>Pseudomonadati</taxon>
        <taxon>Campylobacterota</taxon>
        <taxon>Epsilonproteobacteria</taxon>
        <taxon>Campylobacterales</taxon>
        <taxon>Helicobacteraceae</taxon>
        <taxon>Helicobacter</taxon>
    </lineage>
</organism>
<dbReference type="PANTHER" id="PTHR30481">
    <property type="entry name" value="DNA ADENINE METHYLASE"/>
    <property type="match status" value="1"/>
</dbReference>
<dbReference type="AlphaFoldDB" id="Q3S3S2"/>
<dbReference type="InterPro" id="IPR012327">
    <property type="entry name" value="MeTrfase_D12"/>
</dbReference>
<dbReference type="GO" id="GO:1904047">
    <property type="term" value="F:S-adenosyl-L-methionine binding"/>
    <property type="evidence" value="ECO:0007669"/>
    <property type="project" value="TreeGrafter"/>
</dbReference>
<keyword evidence="3 7" id="KW-0489">Methyltransferase</keyword>
<evidence type="ECO:0000256" key="5">
    <source>
        <dbReference type="ARBA" id="ARBA00022691"/>
    </source>
</evidence>
<reference evidence="7" key="1">
    <citation type="journal article" date="2007" name="Res. Microbiol.">
        <title>Genetic diversity of the HpyC1I restriction modification system in Helicobacter pylori.</title>
        <authorList>
            <person name="Lehours P."/>
            <person name="Dupouy S."/>
            <person name="Chaineux J."/>
            <person name="Ruskone-Fourmestraux A."/>
            <person name="Delchier J.C."/>
            <person name="Morgner A."/>
            <person name="Megraud F."/>
            <person name="Menard A."/>
        </authorList>
    </citation>
    <scope>NUCLEOTIDE SEQUENCE</scope>
    <source>
        <strain evidence="7">M38</strain>
    </source>
</reference>
<dbReference type="EMBL" id="DQ171949">
    <property type="protein sequence ID" value="AAZ92568.1"/>
    <property type="molecule type" value="Genomic_DNA"/>
</dbReference>
<evidence type="ECO:0000256" key="2">
    <source>
        <dbReference type="ARBA" id="ARBA00011900"/>
    </source>
</evidence>
<keyword evidence="5" id="KW-0949">S-adenosyl-L-methionine</keyword>
<sequence length="213" mass="25160">MPQLNKLFPNNINQFIEPFVGGGSVFLNTKAKRYLANDIDTNIINLHKTLSKFNTCELFDELSKIIIHYGLSFSFKGITAPDELKKQYIKTYYAKYNKIAYEKLRADFNSNQNNMLYLYLLLIYGFNHMIRFNSKGLFNLPVGNVDFNENVYNALKNYLDFMQQNTIIFHNNDYIDFLNHTTYLKDDYVYFDPPYLISNSEYNKLWDSDNEIA</sequence>
<comment type="catalytic activity">
    <reaction evidence="6">
        <text>a 2'-deoxyadenosine in DNA + S-adenosyl-L-methionine = an N(6)-methyl-2'-deoxyadenosine in DNA + S-adenosyl-L-homocysteine + H(+)</text>
        <dbReference type="Rhea" id="RHEA:15197"/>
        <dbReference type="Rhea" id="RHEA-COMP:12418"/>
        <dbReference type="Rhea" id="RHEA-COMP:12419"/>
        <dbReference type="ChEBI" id="CHEBI:15378"/>
        <dbReference type="ChEBI" id="CHEBI:57856"/>
        <dbReference type="ChEBI" id="CHEBI:59789"/>
        <dbReference type="ChEBI" id="CHEBI:90615"/>
        <dbReference type="ChEBI" id="CHEBI:90616"/>
        <dbReference type="EC" id="2.1.1.72"/>
    </reaction>
</comment>
<dbReference type="InterPro" id="IPR029063">
    <property type="entry name" value="SAM-dependent_MTases_sf"/>
</dbReference>
<keyword evidence="4" id="KW-0808">Transferase</keyword>
<evidence type="ECO:0000256" key="1">
    <source>
        <dbReference type="ARBA" id="ARBA00006594"/>
    </source>
</evidence>
<dbReference type="InterPro" id="IPR023095">
    <property type="entry name" value="Ade_MeTrfase_dom_2"/>
</dbReference>
<dbReference type="GO" id="GO:0009007">
    <property type="term" value="F:site-specific DNA-methyltransferase (adenine-specific) activity"/>
    <property type="evidence" value="ECO:0007669"/>
    <property type="project" value="UniProtKB-EC"/>
</dbReference>
<evidence type="ECO:0000256" key="3">
    <source>
        <dbReference type="ARBA" id="ARBA00022603"/>
    </source>
</evidence>
<dbReference type="GO" id="GO:0006298">
    <property type="term" value="P:mismatch repair"/>
    <property type="evidence" value="ECO:0007669"/>
    <property type="project" value="TreeGrafter"/>
</dbReference>
<dbReference type="EC" id="2.1.1.72" evidence="2"/>
<dbReference type="Pfam" id="PF02086">
    <property type="entry name" value="MethyltransfD12"/>
    <property type="match status" value="1"/>
</dbReference>
<protein>
    <recommendedName>
        <fullName evidence="2">site-specific DNA-methyltransferase (adenine-specific)</fullName>
        <ecNumber evidence="2">2.1.1.72</ecNumber>
    </recommendedName>
</protein>
<dbReference type="Gene3D" id="3.40.50.150">
    <property type="entry name" value="Vaccinia Virus protein VP39"/>
    <property type="match status" value="1"/>
</dbReference>
<comment type="similarity">
    <text evidence="1">Belongs to the N(4)/N(6)-methyltransferase family.</text>
</comment>
<accession>Q3S3S2</accession>
<gene>
    <name evidence="7" type="primary">C1IM2</name>
</gene>
<dbReference type="REBASE" id="11694">
    <property type="entry name" value="M2.HpyM38ORFAP"/>
</dbReference>
<dbReference type="PROSITE" id="PS00092">
    <property type="entry name" value="N6_MTASE"/>
    <property type="match status" value="1"/>
</dbReference>
<dbReference type="GO" id="GO:0009307">
    <property type="term" value="P:DNA restriction-modification system"/>
    <property type="evidence" value="ECO:0007669"/>
    <property type="project" value="InterPro"/>
</dbReference>
<dbReference type="GO" id="GO:0043565">
    <property type="term" value="F:sequence-specific DNA binding"/>
    <property type="evidence" value="ECO:0007669"/>
    <property type="project" value="TreeGrafter"/>
</dbReference>
<dbReference type="GO" id="GO:0032259">
    <property type="term" value="P:methylation"/>
    <property type="evidence" value="ECO:0007669"/>
    <property type="project" value="UniProtKB-KW"/>
</dbReference>
<dbReference type="InterPro" id="IPR002052">
    <property type="entry name" value="DNA_methylase_N6_adenine_CS"/>
</dbReference>
<dbReference type="SUPFAM" id="SSF53335">
    <property type="entry name" value="S-adenosyl-L-methionine-dependent methyltransferases"/>
    <property type="match status" value="1"/>
</dbReference>
<dbReference type="PRINTS" id="PR00505">
    <property type="entry name" value="D12N6MTFRASE"/>
</dbReference>